<accession>A0A0L7QY62</accession>
<protein>
    <submittedName>
        <fullName evidence="1">Uncharacterized protein</fullName>
    </submittedName>
</protein>
<dbReference type="Proteomes" id="UP000053825">
    <property type="component" value="Unassembled WGS sequence"/>
</dbReference>
<organism evidence="1 2">
    <name type="scientific">Habropoda laboriosa</name>
    <dbReference type="NCBI Taxonomy" id="597456"/>
    <lineage>
        <taxon>Eukaryota</taxon>
        <taxon>Metazoa</taxon>
        <taxon>Ecdysozoa</taxon>
        <taxon>Arthropoda</taxon>
        <taxon>Hexapoda</taxon>
        <taxon>Insecta</taxon>
        <taxon>Pterygota</taxon>
        <taxon>Neoptera</taxon>
        <taxon>Endopterygota</taxon>
        <taxon>Hymenoptera</taxon>
        <taxon>Apocrita</taxon>
        <taxon>Aculeata</taxon>
        <taxon>Apoidea</taxon>
        <taxon>Anthophila</taxon>
        <taxon>Apidae</taxon>
        <taxon>Habropoda</taxon>
    </lineage>
</organism>
<dbReference type="AlphaFoldDB" id="A0A0L7QY62"/>
<name>A0A0L7QY62_9HYME</name>
<dbReference type="EMBL" id="KQ414695">
    <property type="protein sequence ID" value="KOC63548.1"/>
    <property type="molecule type" value="Genomic_DNA"/>
</dbReference>
<evidence type="ECO:0000313" key="1">
    <source>
        <dbReference type="EMBL" id="KOC63548.1"/>
    </source>
</evidence>
<proteinExistence type="predicted"/>
<evidence type="ECO:0000313" key="2">
    <source>
        <dbReference type="Proteomes" id="UP000053825"/>
    </source>
</evidence>
<gene>
    <name evidence="1" type="ORF">WH47_02944</name>
</gene>
<reference evidence="1 2" key="1">
    <citation type="submission" date="2015-07" db="EMBL/GenBank/DDBJ databases">
        <title>The genome of Habropoda laboriosa.</title>
        <authorList>
            <person name="Pan H."/>
            <person name="Kapheim K."/>
        </authorList>
    </citation>
    <scope>NUCLEOTIDE SEQUENCE [LARGE SCALE GENOMIC DNA]</scope>
    <source>
        <strain evidence="1">0110345459</strain>
    </source>
</reference>
<keyword evidence="2" id="KW-1185">Reference proteome</keyword>
<sequence>MLKATNTEFHTFGYKDDQKRKYIIRGLPTTFRSEDIAADVSDHIKSTVAVHQMSKSQPDGTKLPLPLFILFTPPNTTLGHRRALDAILYHTMLQVPAIRPFQRPLPPEVKMRQVWQKSRRETVRSNQHAHQMRKLRLAACGQL</sequence>